<proteinExistence type="predicted"/>
<accession>A0ACB7TMU5</accession>
<sequence length="721" mass="79750">MLALYRITFSKRNAHALARLVENNRTLSFLTVDLQPNDIDADRTVESRRLCHELREAFRRNRFITVLHVNAGKWDLGCDQVIRDATRHNAMLVGQAVRFAKGSMEKADALAFETLQRCESVRTWLHAHFDIPLESADKMVAAARNNLAVYYFILAVKSLESRPPVSSGQGQPYRSSAFSTSASTAMDPSTGAIPKRPRKRKVKAKFTFGSSSTGNSSLPCYLQANFSDLIGILETSQRDGDEDWPELTEVGATTGTTTGENYGAESLHGSKNLAKNCVLATSKLVHHSSSIGTDDPVITVETPEPKGLTEADVADIVRHMRQLLLDKGPSQEQELMEAVSPLHAEQVQEIHGTMTAFLNERPGFVVVNEDLYTFVYYDPDVEVQGDSASRRTDEAIAGPSTASNNSDDQDAPVCDRGPHRQCAAISSSTPANDSTTEGEHEEREELALEDSGIQVISTPRSQAAPRRKKKSKAKSQSRVSRIAEAKSTKQAHDSDVMQLQKLETLKSSTYVVHQQRAKEGELPHALQPKSRQSAATQKKGPVMKNLKPTDVNPQPPLPRPRRRRKRNQRPRPKTTPPSKNKRGTPPASTIHQPLAEADERSSRSPEPAPPDAKPVKPPSVRKQVEAAYSDTPSVLPTEEEAPKKNQLEEKLSRIARMVRNRRPDIAEKEIGKKIDQLRKSRGGLSGMTYNDIVELVIVEFEADAKAMEKSEDPSVDKELLP</sequence>
<organism evidence="1 2">
    <name type="scientific">Hyalomma asiaticum</name>
    <name type="common">Tick</name>
    <dbReference type="NCBI Taxonomy" id="266040"/>
    <lineage>
        <taxon>Eukaryota</taxon>
        <taxon>Metazoa</taxon>
        <taxon>Ecdysozoa</taxon>
        <taxon>Arthropoda</taxon>
        <taxon>Chelicerata</taxon>
        <taxon>Arachnida</taxon>
        <taxon>Acari</taxon>
        <taxon>Parasitiformes</taxon>
        <taxon>Ixodida</taxon>
        <taxon>Ixodoidea</taxon>
        <taxon>Ixodidae</taxon>
        <taxon>Hyalomminae</taxon>
        <taxon>Hyalomma</taxon>
    </lineage>
</organism>
<reference evidence="1" key="1">
    <citation type="submission" date="2020-05" db="EMBL/GenBank/DDBJ databases">
        <title>Large-scale comparative analyses of tick genomes elucidate their genetic diversity and vector capacities.</title>
        <authorList>
            <person name="Jia N."/>
            <person name="Wang J."/>
            <person name="Shi W."/>
            <person name="Du L."/>
            <person name="Sun Y."/>
            <person name="Zhan W."/>
            <person name="Jiang J."/>
            <person name="Wang Q."/>
            <person name="Zhang B."/>
            <person name="Ji P."/>
            <person name="Sakyi L.B."/>
            <person name="Cui X."/>
            <person name="Yuan T."/>
            <person name="Jiang B."/>
            <person name="Yang W."/>
            <person name="Lam T.T.-Y."/>
            <person name="Chang Q."/>
            <person name="Ding S."/>
            <person name="Wang X."/>
            <person name="Zhu J."/>
            <person name="Ruan X."/>
            <person name="Zhao L."/>
            <person name="Wei J."/>
            <person name="Que T."/>
            <person name="Du C."/>
            <person name="Cheng J."/>
            <person name="Dai P."/>
            <person name="Han X."/>
            <person name="Huang E."/>
            <person name="Gao Y."/>
            <person name="Liu J."/>
            <person name="Shao H."/>
            <person name="Ye R."/>
            <person name="Li L."/>
            <person name="Wei W."/>
            <person name="Wang X."/>
            <person name="Wang C."/>
            <person name="Yang T."/>
            <person name="Huo Q."/>
            <person name="Li W."/>
            <person name="Guo W."/>
            <person name="Chen H."/>
            <person name="Zhou L."/>
            <person name="Ni X."/>
            <person name="Tian J."/>
            <person name="Zhou Y."/>
            <person name="Sheng Y."/>
            <person name="Liu T."/>
            <person name="Pan Y."/>
            <person name="Xia L."/>
            <person name="Li J."/>
            <person name="Zhao F."/>
            <person name="Cao W."/>
        </authorList>
    </citation>
    <scope>NUCLEOTIDE SEQUENCE</scope>
    <source>
        <strain evidence="1">Hyas-2018</strain>
    </source>
</reference>
<evidence type="ECO:0000313" key="1">
    <source>
        <dbReference type="EMBL" id="KAH6946672.1"/>
    </source>
</evidence>
<dbReference type="Proteomes" id="UP000821845">
    <property type="component" value="Chromosome 1"/>
</dbReference>
<keyword evidence="2" id="KW-1185">Reference proteome</keyword>
<evidence type="ECO:0000313" key="2">
    <source>
        <dbReference type="Proteomes" id="UP000821845"/>
    </source>
</evidence>
<dbReference type="EMBL" id="CM023481">
    <property type="protein sequence ID" value="KAH6946672.1"/>
    <property type="molecule type" value="Genomic_DNA"/>
</dbReference>
<gene>
    <name evidence="1" type="ORF">HPB50_014473</name>
</gene>
<protein>
    <submittedName>
        <fullName evidence="1">Uncharacterized protein</fullName>
    </submittedName>
</protein>
<name>A0ACB7TMU5_HYAAI</name>
<comment type="caution">
    <text evidence="1">The sequence shown here is derived from an EMBL/GenBank/DDBJ whole genome shotgun (WGS) entry which is preliminary data.</text>
</comment>